<name>A0A9P9WXQ5_9PEZI</name>
<dbReference type="NCBIfam" id="TIGR01733">
    <property type="entry name" value="AA-adenyl-dom"/>
    <property type="match status" value="2"/>
</dbReference>
<dbReference type="InterPro" id="IPR045851">
    <property type="entry name" value="AMP-bd_C_sf"/>
</dbReference>
<keyword evidence="2" id="KW-0596">Phosphopantetheine</keyword>
<dbReference type="InterPro" id="IPR042099">
    <property type="entry name" value="ANL_N_sf"/>
</dbReference>
<dbReference type="SUPFAM" id="SSF56801">
    <property type="entry name" value="Acetyl-CoA synthetase-like"/>
    <property type="match status" value="3"/>
</dbReference>
<feature type="domain" description="Carrier" evidence="7">
    <location>
        <begin position="2167"/>
        <end position="2243"/>
    </location>
</feature>
<dbReference type="InterPro" id="IPR001242">
    <property type="entry name" value="Condensation_dom"/>
</dbReference>
<dbReference type="InterPro" id="IPR023213">
    <property type="entry name" value="CAT-like_dom_sf"/>
</dbReference>
<comment type="caution">
    <text evidence="8">The sequence shown here is derived from an EMBL/GenBank/DDBJ whole genome shotgun (WGS) entry which is preliminary data.</text>
</comment>
<dbReference type="GO" id="GO:0043041">
    <property type="term" value="P:amino acid activation for nonribosomal peptide biosynthetic process"/>
    <property type="evidence" value="ECO:0007669"/>
    <property type="project" value="TreeGrafter"/>
</dbReference>
<keyword evidence="4" id="KW-0436">Ligase</keyword>
<dbReference type="InterPro" id="IPR006162">
    <property type="entry name" value="Ppantetheine_attach_site"/>
</dbReference>
<evidence type="ECO:0000256" key="5">
    <source>
        <dbReference type="ARBA" id="ARBA00029454"/>
    </source>
</evidence>
<dbReference type="GO" id="GO:0031169">
    <property type="term" value="P:ferrichrome biosynthetic process"/>
    <property type="evidence" value="ECO:0007669"/>
    <property type="project" value="UniProtKB-ARBA"/>
</dbReference>
<feature type="domain" description="Carrier" evidence="7">
    <location>
        <begin position="3798"/>
        <end position="3874"/>
    </location>
</feature>
<accession>A0A9P9WXQ5</accession>
<feature type="domain" description="Carrier" evidence="7">
    <location>
        <begin position="1607"/>
        <end position="1684"/>
    </location>
</feature>
<dbReference type="InterPro" id="IPR000873">
    <property type="entry name" value="AMP-dep_synth/lig_dom"/>
</dbReference>
<dbReference type="FunFam" id="3.40.50.980:FF:000001">
    <property type="entry name" value="Non-ribosomal peptide synthetase"/>
    <property type="match status" value="1"/>
</dbReference>
<evidence type="ECO:0000256" key="6">
    <source>
        <dbReference type="SAM" id="MobiDB-lite"/>
    </source>
</evidence>
<evidence type="ECO:0000259" key="7">
    <source>
        <dbReference type="PROSITE" id="PS50075"/>
    </source>
</evidence>
<evidence type="ECO:0000313" key="9">
    <source>
        <dbReference type="Proteomes" id="UP000829685"/>
    </source>
</evidence>
<dbReference type="GO" id="GO:0031177">
    <property type="term" value="F:phosphopantetheine binding"/>
    <property type="evidence" value="ECO:0007669"/>
    <property type="project" value="InterPro"/>
</dbReference>
<dbReference type="CDD" id="cd19542">
    <property type="entry name" value="CT_NRPS-like"/>
    <property type="match status" value="1"/>
</dbReference>
<dbReference type="Gene3D" id="3.30.300.30">
    <property type="match status" value="3"/>
</dbReference>
<dbReference type="Proteomes" id="UP000829685">
    <property type="component" value="Unassembled WGS sequence"/>
</dbReference>
<evidence type="ECO:0000256" key="2">
    <source>
        <dbReference type="ARBA" id="ARBA00022450"/>
    </source>
</evidence>
<dbReference type="InterPro" id="IPR020806">
    <property type="entry name" value="PKS_PP-bd"/>
</dbReference>
<keyword evidence="9" id="KW-1185">Reference proteome</keyword>
<dbReference type="Gene3D" id="3.40.50.12780">
    <property type="entry name" value="N-terminal domain of ligase-like"/>
    <property type="match status" value="3"/>
</dbReference>
<comment type="pathway">
    <text evidence="1">Siderophore biosynthesis.</text>
</comment>
<dbReference type="SUPFAM" id="SSF47336">
    <property type="entry name" value="ACP-like"/>
    <property type="match status" value="6"/>
</dbReference>
<dbReference type="GO" id="GO:0010106">
    <property type="term" value="P:cellular response to iron ion starvation"/>
    <property type="evidence" value="ECO:0007669"/>
    <property type="project" value="UniProtKB-ARBA"/>
</dbReference>
<dbReference type="InterPro" id="IPR020845">
    <property type="entry name" value="AMP-binding_CS"/>
</dbReference>
<dbReference type="FunFam" id="3.40.50.12780:FF:000024">
    <property type="entry name" value="Nonribosomal siderophore peptide synthase SidC"/>
    <property type="match status" value="2"/>
</dbReference>
<dbReference type="NCBIfam" id="NF003417">
    <property type="entry name" value="PRK04813.1"/>
    <property type="match status" value="3"/>
</dbReference>
<evidence type="ECO:0000256" key="4">
    <source>
        <dbReference type="ARBA" id="ARBA00022598"/>
    </source>
</evidence>
<dbReference type="FunFam" id="3.30.300.30:FF:000033">
    <property type="entry name" value="Nonribosomal siderophore peptide synthase SidC"/>
    <property type="match status" value="1"/>
</dbReference>
<reference evidence="8" key="1">
    <citation type="submission" date="2021-03" db="EMBL/GenBank/DDBJ databases">
        <title>Revisited historic fungal species revealed as producer of novel bioactive compounds through whole genome sequencing and comparative genomics.</title>
        <authorList>
            <person name="Vignolle G.A."/>
            <person name="Hochenegger N."/>
            <person name="Mach R.L."/>
            <person name="Mach-Aigner A.R."/>
            <person name="Javad Rahimi M."/>
            <person name="Salim K.A."/>
            <person name="Chan C.M."/>
            <person name="Lim L.B.L."/>
            <person name="Cai F."/>
            <person name="Druzhinina I.S."/>
            <person name="U'Ren J.M."/>
            <person name="Derntl C."/>
        </authorList>
    </citation>
    <scope>NUCLEOTIDE SEQUENCE</scope>
    <source>
        <strain evidence="8">TUCIM 5799</strain>
    </source>
</reference>
<feature type="domain" description="Carrier" evidence="7">
    <location>
        <begin position="544"/>
        <end position="617"/>
    </location>
</feature>
<dbReference type="Gene3D" id="3.30.559.30">
    <property type="entry name" value="Nonribosomal peptide synthetase, condensation domain"/>
    <property type="match status" value="6"/>
</dbReference>
<comment type="similarity">
    <text evidence="5">Belongs to the NRP synthetase family.</text>
</comment>
<dbReference type="Gene3D" id="1.10.1200.10">
    <property type="entry name" value="ACP-like"/>
    <property type="match status" value="6"/>
</dbReference>
<dbReference type="Gene3D" id="3.30.559.10">
    <property type="entry name" value="Chloramphenicol acetyltransferase-like domain"/>
    <property type="match status" value="6"/>
</dbReference>
<sequence length="4900" mass="541256">MGQLSQAEGLSIINPNPRTLPGPTLLHELICRSSVKNGPAIDYVDTKGERVAYSYEEFGILSDQLSRRISRELATLETKIPGRRLIIPLMIPQSPQLYIAMVAILKSGAAFCALNLDAPVERIKFILGDISAHLVLATPELKDKISTTDPGLRILTIDDDHATVTVKVKESPSSSNFRTPHGQDLAYVMYTSGSTGTPKGVGVSHLAVTQSLLAHDAHIPEFSRFLQFAAPTFDVSVFEIFFPLFRGSTLICCSRADLLADLPGVLGKMEVDACELTPSVAGSLLRTRENAPHLRLLLTIGEMLTLPVVSEFGGKKEMPSILWGMYGPTEAAIHCTLQTAFGKETSPRCIGVPLETVSAFVIGIHDDEGKEKHFDLVPIGEIGELVVGGHQLADGYLNRPDQTAAAFIDTEYGRVYKTGDKARITADGTIECFGRVAEGQIKLNGQRLELGEIEHAVLRTPGCHSAFVCVLTNVLIAFAAVENVDGMKDRVAKTCKDWLPSFMVPADFIITNSFPRLPSGKIDRVRLKQDYINLQSDMTEPPMENVDETEKALCEALHDVLAVSIRKSTRLHSVGLDSLSAIQVAAQLKQKNFSVSALDVLAAATVSELLDRIKSRGANRTQAMLSIDQPHEADQPNLFTTLQGNPAHAQKADSIERFTEPTALQSAMLAETLKDQRLYVNTMEVQFTQTVTHEEVRSWFFQLAHRNEILRSGFIHLGTDLVQVIWKQLSTSQIVTVDEFSQEAFMNIELFLERPLQVEMKSDTRTARITIHHAVYDGWTFDLILDDLSSLARGGNLPQRPQFSEIASSVSRATSDVGKAASNEFWADFLRGFSGSLLPNFRTTSVPTPQILTASFTLSIRPQVVRTLALESGVSPQAIFQGCISWLWAAINGIEDVSTGTVFSGRTSPVSGIERVMGPCLSTFPIRVNLAESSTVHDVVHSIHTTNRHVMNLASLSLAEIKRAAGMTPNSKLFDILLVYQETLSSRRARARAVSEVSHKDNLETKLLLEIEPRGDNFNCQWTWHSDAYSECQVKTFATHFEALSRTFAQNLTLPIASLRHAFDNLNLSSYTSGLRSVETCSSLAEAVEITAERQPQAMALSFVHSTTAAKGCESITYEQLNKTSNQIARYLMASGVTPGGIVAIIMEKSPALYCGILGILKTGCAYLPLLPTTPANRVRLIFERAQPQLCITDHNIQWKSLPLPCGIINVNVDELKCFGTSNVDVPRDSSQTAYVIFTSGTTGAPKGVAVTNKNMLSNIEVLSRIYPYDQRSRMLQACSQAFDVSVFEIFFAWITGMTLCGATNDTLFNNLEGFIRQHRITHLSMTVTVASLLDPRNVPLVTFLVTSGEPMTDEVLNRWASFLYQGYGPSETTNICTVRKVSPGDSSQYLGWSFENTSSFVLYPNSDSLVPIGCLGELCFGGDQVASGYLNMPELTSSKFFDHPKFGRIYRSGDLGRMLPDRSLIILGRLDSQVKLRGQRIELHEIQSLAMETGVAKACSCVVLNHQNAKSQQLVLFYVPAQEGSHTFEFLPLATSRKDEMRIIGEKLEESLPSYMIPSLVFPISCLPMTSSGKTDGEQLRCSTSALSQETLDQCSLLTQPEDASTEWSDAEKMIADALVAVLRVSRSLVGRWSSFTTLGLDSITAMPLSRKLQEKFHRRIPLSQILQNPSVSRLARSVAESQTQSNKKGRQSDLLPADLAEILQAQLAKQGKNAETLLPCTPLQSAMLASSMTTGDGPAYRNQMLFRLHIAPDDIMAHWDHMRLRHEILRTCFMSTNHILYPFVQAVLPRQPFRWRRLSTTDLDECALRHLDSLPGAVNTLEPPLDLAIISTSTGDNYISFVCHHALYDGMAVSILLSEIEDLAVGQKLLPAPCLKPFLQESLSTSDNTDEFWMEHLDGFQLSCIPQDVSIHANGANGFSSSTPNSFDLTLSSIETRLREIGVSLLSLCQAAWAETLATVSGTPDVCFGNVYNGRSIPVDDVERLVAPCFNTIPIRIRISDVNSNRELMRRCQSLSATMLPFQFTPLRRIQSLMHQLGDTSLFDTLLLLQPPAQSLNKDIWILEQDHGTMDVPVVCEAIPSAENDKLTINIHRDPDSISTAMCNLLSEVFSHALQFCLQYPASHASLEWILPNGLHSHIQAINSLKPRRSTSVGENNASQDALSEPWSEKETQVRTLIGTLAAVPISRIGKHTSIHRLGLDSISAVQLSNLLRESGINITPAGVLMNPTCAGIVSCSTSFAPGLHNPRPSYDFEAFHQAVTGQLDESTLLSDLELVLPCTPTQQGMISQFILSEGNSYFNFVSWRLESNLDCQRLKDAWVQLADRHQILRTGFAPVSHPDAAFSMMVYRNPRASAQVKHLTVEQAEAFDVNTWQTKCTVEALSNLTKPPWEVVLLESSGSKSMHLGMHHALYDAFSLQRLLIELFQLFTNVEVGSPVPMKTAISSILEHVSSQDKEAIEFWKNISPGIVVNSFPTMTPLRISSRERNRVTRKSGALLQQLRDSAMALGVTVQAALQAAWTRVLSSYHGEHTVTFGIVLSGRSANDLEQALIPCITTLPIVAQNHATNRQLLQSMMDFNATLRRYEHVPLTKIQKWIGYTETLIFDTILVYQQGALDADGRFPWKVVSEKATIDYPISIEVEEELTGSLDFSIDFRVDLLATEQAELLLAQFDASLLHLLKAPDSQAKDLVAGCPELHSILPAKCSELPTRAAFLHQFVEHTAANSPDALALEFVDDIAGDVHSQRWSYQDLDQIGNRVARLLIANGITAGGIVATCFDKCPEAYFTILGVLKAGCAFVALDPSAPASRHEFILHDSQALALMIKEGTSSDLTFNPPCPVLEVSATDLSIYAGDTLDLTQIEPDDTCYCLYTSGTTGTPKGCLITHDNAVQAILAFQGLFAGHWDESSRWLQFASFHFDVSVLEQYWPWSVGIPVISAPRDLILSDLIATISKLEITHIDLTPSLARLVHPDEVPSLCRGVFITGGEQLRQDVLDVWGSKGVIYNAYGPTEATIGVTMYCRVPQNGRATNIGRQFPNVGSYVLQPGSDVPVLRGGIGELCVSGKLVGKGYLNREDLSKERFPLLERFNERVYRTGDLVRVLHDGCFDFLGRADDQVKLRGQRLEIGEVNHAIKSGVPRIMDVATLVTKHQGHDRDVMVSFIVIDSNSDRAHNLEVLGDRESHRLSSEAQDACRAKLPGYMVPTYVLCVPYIPLSANNKAQTGILKQIFNSLSADQLRAIASSSGNGSALLHQVEPKLAEVISNVTNIEIHSISSFSTIFELGVDSITVIELARRLGAAGFLGVAPSMILQHPRLNDLATILKNDMATKDEGEALRINQKISGYYHRYLGMACRALKTTPPEVQYIAPCTPLQEGMLIRSAKSEGRSTYYNSFRFKLSPDASIARLKEAWQSLVDHHPILRTSFLETTESYIQVALKGQQIKWHHTAVEERELEEHIEQRYDSWVRSNDEKLSIALEVDCIQHGGMNLMVVRVFHGIYDARSFDLIIKQLSAAYNQVELPMGPPFIEALPHGPLCDYSHSKPFWTALFSGFTLEPVLKALGTGAGDSQVFTSYSIADLERKRIALGVTQQTIVQAAWLSTLRQHFGIWPSMGIVISGRSLLLQGAENIVGPLFNTIPFRLRHTSIETWTSLLHEIHRFNAKALDFAHVPLRQVQKWCSNGQPLFDNLFTFDRDDGPSRDTDNTPWTDVTSTSTADFPLAFEGVVTKHHKLNITIAARRDIADDSLLNSLLETLGRTLAGMESEDELPQPHNTQRPPSKPYTNGIGIRAALSNTQMGDFVWSPKAREIQGEIAALSDVPCDDVTEDTTLLEIGLDSIDVIRLVARLRRIEVNVTTSQLMKQPSIRGIVACSETERSVNGHALPGAERLLSVQDHLRRYLGDNGHELQAIEDVLPPTPLQDSMVAEMVLSDFSRYFNHDVLEISESVDLVALRSAIRLVIKNCPILRTGFVQVDHPALNFAYCQVIFNDVNPFKEKILLEDLKDVGLAIESTRQRALNSGGRLELLQLTPVEVAERQYLVLSIAHALYDGASLDMFHRDVQEAYYRQYGPQKPCHPALARIISSASDDADGFWADYLRDAQPTTLPEDTEHHYGHIPLVHKSEAPSRVSSREIREFCMRRHITAQTLGQACSAAVLATLVKSLNVILGVVISGRDNEDTQDLRFPTMNTVPVRAILHGTAAEYLQYMWENLTNINEFQHFPLRKAQALVNRSGSPLFNALFTMQASTSLNGSDGSDHAIWKSVRSASEVEYPLCIEMELVSGKLIWRLAADERYISMENIQAITDQLDHVLLHLMSDGKAEMLQFTPDGTSVSVCGLPFFALTAKGQHVETESYSSQLKTPAWSSRESKVVDVLAEVSGVERSMILPSQTIYHLGLDSISAIKASSLLRRHGILVSVRDMVKAASIRHIALENNRSEPDEASRQTTTLENPLEDVDITALLAKSGIDSKSVERVLPALPVQVYMLSTWINSRGNLFFNEFSYDLHGKISQETIQASWATLVSELPILRTSFVATGSPEMPFVQIIQSAEYVCSTDNCIVTNNQIQFNSSPFVSLCVSTASEGMNMLTLKIHHALYDGVSLPSITNRLKVLCKPKPPPAGFSCSIWEKFVSDHYGNTTSRKREIFWKAYLDGFASQKHLARNTSDEMSRTAVFRPSVVDITKLKDAVSANGIGLQALFFAAYAKVLVNISQASLDSESQYRDVIFGIYLANRASFDESLQDLPFPTLNIVPLRVRYRDEDTVIQVAKQIQVDLLDINSFENASAGLWEIARWTGVKVDSFVNFLSLPEQTLDDEASDIQLRDTTSTVPKDSQDNLIEWRKLAHPGDTWLAENSTADAYIDAVDIEAAAHGQAIDIGVFASPSLLTRAGASAVIEGIAGVLREI</sequence>
<dbReference type="InterPro" id="IPR036736">
    <property type="entry name" value="ACP-like_sf"/>
</dbReference>
<dbReference type="GO" id="GO:0016874">
    <property type="term" value="F:ligase activity"/>
    <property type="evidence" value="ECO:0007669"/>
    <property type="project" value="UniProtKB-KW"/>
</dbReference>
<dbReference type="PANTHER" id="PTHR45527:SF1">
    <property type="entry name" value="FATTY ACID SYNTHASE"/>
    <property type="match status" value="1"/>
</dbReference>
<dbReference type="FunFam" id="3.30.300.30:FF:000015">
    <property type="entry name" value="Nonribosomal peptide synthase SidD"/>
    <property type="match status" value="1"/>
</dbReference>
<protein>
    <recommendedName>
        <fullName evidence="7">Carrier domain-containing protein</fullName>
    </recommendedName>
</protein>
<evidence type="ECO:0000256" key="3">
    <source>
        <dbReference type="ARBA" id="ARBA00022553"/>
    </source>
</evidence>
<dbReference type="SMART" id="SM00823">
    <property type="entry name" value="PKS_PP"/>
    <property type="match status" value="5"/>
</dbReference>
<dbReference type="InterPro" id="IPR009081">
    <property type="entry name" value="PP-bd_ACP"/>
</dbReference>
<feature type="domain" description="Carrier" evidence="7">
    <location>
        <begin position="3249"/>
        <end position="3326"/>
    </location>
</feature>
<dbReference type="Pfam" id="PF00501">
    <property type="entry name" value="AMP-binding"/>
    <property type="match status" value="3"/>
</dbReference>
<dbReference type="Pfam" id="PF00550">
    <property type="entry name" value="PP-binding"/>
    <property type="match status" value="6"/>
</dbReference>
<dbReference type="SMART" id="SM01294">
    <property type="entry name" value="PKS_PP_betabranch"/>
    <property type="match status" value="1"/>
</dbReference>
<dbReference type="PROSITE" id="PS00455">
    <property type="entry name" value="AMP_BINDING"/>
    <property type="match status" value="2"/>
</dbReference>
<dbReference type="CDD" id="cd05918">
    <property type="entry name" value="A_NRPS_SidN3_like"/>
    <property type="match status" value="2"/>
</dbReference>
<dbReference type="EMBL" id="JAFIMR010000002">
    <property type="protein sequence ID" value="KAI1880939.1"/>
    <property type="molecule type" value="Genomic_DNA"/>
</dbReference>
<dbReference type="GO" id="GO:0005737">
    <property type="term" value="C:cytoplasm"/>
    <property type="evidence" value="ECO:0007669"/>
    <property type="project" value="TreeGrafter"/>
</dbReference>
<proteinExistence type="inferred from homology"/>
<dbReference type="InterPro" id="IPR010071">
    <property type="entry name" value="AA_adenyl_dom"/>
</dbReference>
<dbReference type="PANTHER" id="PTHR45527">
    <property type="entry name" value="NONRIBOSOMAL PEPTIDE SYNTHETASE"/>
    <property type="match status" value="1"/>
</dbReference>
<organism evidence="8 9">
    <name type="scientific">Neoarthrinium moseri</name>
    <dbReference type="NCBI Taxonomy" id="1658444"/>
    <lineage>
        <taxon>Eukaryota</taxon>
        <taxon>Fungi</taxon>
        <taxon>Dikarya</taxon>
        <taxon>Ascomycota</taxon>
        <taxon>Pezizomycotina</taxon>
        <taxon>Sordariomycetes</taxon>
        <taxon>Xylariomycetidae</taxon>
        <taxon>Amphisphaeriales</taxon>
        <taxon>Apiosporaceae</taxon>
        <taxon>Neoarthrinium</taxon>
    </lineage>
</organism>
<feature type="region of interest" description="Disordered" evidence="6">
    <location>
        <begin position="3761"/>
        <end position="3781"/>
    </location>
</feature>
<evidence type="ECO:0000313" key="8">
    <source>
        <dbReference type="EMBL" id="KAI1880939.1"/>
    </source>
</evidence>
<evidence type="ECO:0000256" key="1">
    <source>
        <dbReference type="ARBA" id="ARBA00004924"/>
    </source>
</evidence>
<feature type="domain" description="Carrier" evidence="7">
    <location>
        <begin position="4359"/>
        <end position="4435"/>
    </location>
</feature>
<dbReference type="PROSITE" id="PS50075">
    <property type="entry name" value="CARRIER"/>
    <property type="match status" value="6"/>
</dbReference>
<dbReference type="SUPFAM" id="SSF52777">
    <property type="entry name" value="CoA-dependent acyltransferases"/>
    <property type="match status" value="12"/>
</dbReference>
<keyword evidence="3" id="KW-0597">Phosphoprotein</keyword>
<dbReference type="Pfam" id="PF00668">
    <property type="entry name" value="Condensation"/>
    <property type="match status" value="6"/>
</dbReference>
<dbReference type="PROSITE" id="PS00012">
    <property type="entry name" value="PHOSPHOPANTETHEINE"/>
    <property type="match status" value="5"/>
</dbReference>
<gene>
    <name evidence="8" type="ORF">JX265_001179</name>
</gene>